<feature type="region of interest" description="Disordered" evidence="1">
    <location>
        <begin position="88"/>
        <end position="121"/>
    </location>
</feature>
<reference evidence="3 4" key="1">
    <citation type="submission" date="2007-06" db="EMBL/GenBank/DDBJ databases">
        <title>The Genome Sequence of Coccidioides posadasii RMSCC_3488.</title>
        <authorList>
            <consortium name="Coccidioides Genome Resources Consortium"/>
            <consortium name="The Broad Institute Genome Sequencing Platform"/>
            <person name="Henn M.R."/>
            <person name="Sykes S."/>
            <person name="Young S."/>
            <person name="Jaffe D."/>
            <person name="Berlin A."/>
            <person name="Alvarez P."/>
            <person name="Butler J."/>
            <person name="Gnerre S."/>
            <person name="Grabherr M."/>
            <person name="Mauceli E."/>
            <person name="Brockman W."/>
            <person name="Kodira C."/>
            <person name="Alvarado L."/>
            <person name="Zeng Q."/>
            <person name="Crawford M."/>
            <person name="Antoine C."/>
            <person name="Devon K."/>
            <person name="Galgiani J."/>
            <person name="Orsborn K."/>
            <person name="Lewis M.L."/>
            <person name="Nusbaum C."/>
            <person name="Galagan J."/>
            <person name="Birren B."/>
        </authorList>
    </citation>
    <scope>NUCLEOTIDE SEQUENCE [LARGE SCALE GENOMIC DNA]</scope>
    <source>
        <strain evidence="3 4">RMSCC 3488</strain>
    </source>
</reference>
<evidence type="ECO:0000256" key="2">
    <source>
        <dbReference type="SAM" id="SignalP"/>
    </source>
</evidence>
<feature type="chain" id="PRO_5005271115" evidence="2">
    <location>
        <begin position="18"/>
        <end position="251"/>
    </location>
</feature>
<name>A0A0J6F9I8_COCPO</name>
<organism evidence="3 4">
    <name type="scientific">Coccidioides posadasii RMSCC 3488</name>
    <dbReference type="NCBI Taxonomy" id="454284"/>
    <lineage>
        <taxon>Eukaryota</taxon>
        <taxon>Fungi</taxon>
        <taxon>Dikarya</taxon>
        <taxon>Ascomycota</taxon>
        <taxon>Pezizomycotina</taxon>
        <taxon>Eurotiomycetes</taxon>
        <taxon>Eurotiomycetidae</taxon>
        <taxon>Onygenales</taxon>
        <taxon>Onygenaceae</taxon>
        <taxon>Coccidioides</taxon>
    </lineage>
</organism>
<reference evidence="4" key="2">
    <citation type="journal article" date="2009" name="Genome Res.">
        <title>Comparative genomic analyses of the human fungal pathogens Coccidioides and their relatives.</title>
        <authorList>
            <person name="Sharpton T.J."/>
            <person name="Stajich J.E."/>
            <person name="Rounsley S.D."/>
            <person name="Gardner M.J."/>
            <person name="Wortman J.R."/>
            <person name="Jordar V.S."/>
            <person name="Maiti R."/>
            <person name="Kodira C.D."/>
            <person name="Neafsey D.E."/>
            <person name="Zeng Q."/>
            <person name="Hung C.-Y."/>
            <person name="McMahan C."/>
            <person name="Muszewska A."/>
            <person name="Grynberg M."/>
            <person name="Mandel M.A."/>
            <person name="Kellner E.M."/>
            <person name="Barker B.M."/>
            <person name="Galgiani J.N."/>
            <person name="Orbach M.J."/>
            <person name="Kirkland T.N."/>
            <person name="Cole G.T."/>
            <person name="Henn M.R."/>
            <person name="Birren B.W."/>
            <person name="Taylor J.W."/>
        </authorList>
    </citation>
    <scope>NUCLEOTIDE SEQUENCE [LARGE SCALE GENOMIC DNA]</scope>
    <source>
        <strain evidence="4">RMSCC 3488</strain>
    </source>
</reference>
<dbReference type="Proteomes" id="UP000054567">
    <property type="component" value="Unassembled WGS sequence"/>
</dbReference>
<feature type="signal peptide" evidence="2">
    <location>
        <begin position="1"/>
        <end position="17"/>
    </location>
</feature>
<dbReference type="AlphaFoldDB" id="A0A0J6F9I8"/>
<protein>
    <submittedName>
        <fullName evidence="3">Uncharacterized protein</fullName>
    </submittedName>
</protein>
<dbReference type="EMBL" id="DS268110">
    <property type="protein sequence ID" value="KMM66883.1"/>
    <property type="molecule type" value="Genomic_DNA"/>
</dbReference>
<reference evidence="4" key="3">
    <citation type="journal article" date="2010" name="Genome Res.">
        <title>Population genomic sequencing of Coccidioides fungi reveals recent hybridization and transposon control.</title>
        <authorList>
            <person name="Neafsey D.E."/>
            <person name="Barker B.M."/>
            <person name="Sharpton T.J."/>
            <person name="Stajich J.E."/>
            <person name="Park D.J."/>
            <person name="Whiston E."/>
            <person name="Hung C.-Y."/>
            <person name="McMahan C."/>
            <person name="White J."/>
            <person name="Sykes S."/>
            <person name="Heiman D."/>
            <person name="Young S."/>
            <person name="Zeng Q."/>
            <person name="Abouelleil A."/>
            <person name="Aftuck L."/>
            <person name="Bessette D."/>
            <person name="Brown A."/>
            <person name="FitzGerald M."/>
            <person name="Lui A."/>
            <person name="Macdonald J.P."/>
            <person name="Priest M."/>
            <person name="Orbach M.J."/>
            <person name="Galgiani J.N."/>
            <person name="Kirkland T.N."/>
            <person name="Cole G.T."/>
            <person name="Birren B.W."/>
            <person name="Henn M.R."/>
            <person name="Taylor J.W."/>
            <person name="Rounsley S.D."/>
        </authorList>
    </citation>
    <scope>NUCLEOTIDE SEQUENCE [LARGE SCALE GENOMIC DNA]</scope>
    <source>
        <strain evidence="4">RMSCC 3488</strain>
    </source>
</reference>
<evidence type="ECO:0000313" key="3">
    <source>
        <dbReference type="EMBL" id="KMM66883.1"/>
    </source>
</evidence>
<accession>A0A0J6F9I8</accession>
<dbReference type="VEuPathDB" id="FungiDB:CPAG_03219"/>
<sequence>MILCLMLRFAFLHLSRWLHHSIGIWGHNQKTALLIPLQQRLDILHKTTKPPPSALFAFHFFAGRSPPRADGCGGPNKLVDWLNDASSPLPRAREKRNKKDDDGRLGTIPPKRTQSDFPQDPVNASLRTWKHSRPEQLLLTRLSGCDSAFPTSPKGVGWILVFEEEKSQPNKTVPGFPSVFSRRRIYKQHEWPPLSLCHFGFRFGDKVAWRLPGSTTRDPAFASQSPKACMYKQKSSPVPIAASSDSPSSLP</sequence>
<proteinExistence type="predicted"/>
<gene>
    <name evidence="3" type="ORF">CPAG_03219</name>
</gene>
<evidence type="ECO:0000256" key="1">
    <source>
        <dbReference type="SAM" id="MobiDB-lite"/>
    </source>
</evidence>
<evidence type="ECO:0000313" key="4">
    <source>
        <dbReference type="Proteomes" id="UP000054567"/>
    </source>
</evidence>
<keyword evidence="2" id="KW-0732">Signal</keyword>